<evidence type="ECO:0000313" key="3">
    <source>
        <dbReference type="Proteomes" id="UP000244855"/>
    </source>
</evidence>
<sequence length="124" mass="14353">MEWGTVAKCLWEMEMFVHNMGVALGWIAHVHVTDMCTCVFGWRARHTAEKKHWNRSIPISTRICGGSKQTGRICEETQWSKARRKPLHALGMFLHRWPHRISGYPCRGARAATPQRNATLRHFS</sequence>
<evidence type="ECO:0000313" key="2">
    <source>
        <dbReference type="EMBL" id="PVH97537.1"/>
    </source>
</evidence>
<keyword evidence="3" id="KW-1185">Reference proteome</keyword>
<dbReference type="EMBL" id="KZ805434">
    <property type="protein sequence ID" value="PVH97537.1"/>
    <property type="molecule type" value="Genomic_DNA"/>
</dbReference>
<name>A0A2V1DHA3_9PLEO</name>
<keyword evidence="1" id="KW-1133">Transmembrane helix</keyword>
<accession>A0A2V1DHA3</accession>
<keyword evidence="1" id="KW-0812">Transmembrane</keyword>
<proteinExistence type="predicted"/>
<protein>
    <submittedName>
        <fullName evidence="2">Uncharacterized protein</fullName>
    </submittedName>
</protein>
<gene>
    <name evidence="2" type="ORF">DM02DRAFT_80573</name>
</gene>
<evidence type="ECO:0000256" key="1">
    <source>
        <dbReference type="SAM" id="Phobius"/>
    </source>
</evidence>
<feature type="transmembrane region" description="Helical" evidence="1">
    <location>
        <begin position="20"/>
        <end position="42"/>
    </location>
</feature>
<reference evidence="2 3" key="1">
    <citation type="journal article" date="2018" name="Sci. Rep.">
        <title>Comparative genomics provides insights into the lifestyle and reveals functional heterogeneity of dark septate endophytic fungi.</title>
        <authorList>
            <person name="Knapp D.G."/>
            <person name="Nemeth J.B."/>
            <person name="Barry K."/>
            <person name="Hainaut M."/>
            <person name="Henrissat B."/>
            <person name="Johnson J."/>
            <person name="Kuo A."/>
            <person name="Lim J.H.P."/>
            <person name="Lipzen A."/>
            <person name="Nolan M."/>
            <person name="Ohm R.A."/>
            <person name="Tamas L."/>
            <person name="Grigoriev I.V."/>
            <person name="Spatafora J.W."/>
            <person name="Nagy L.G."/>
            <person name="Kovacs G.M."/>
        </authorList>
    </citation>
    <scope>NUCLEOTIDE SEQUENCE [LARGE SCALE GENOMIC DNA]</scope>
    <source>
        <strain evidence="2 3">DSE2036</strain>
    </source>
</reference>
<organism evidence="2 3">
    <name type="scientific">Periconia macrospinosa</name>
    <dbReference type="NCBI Taxonomy" id="97972"/>
    <lineage>
        <taxon>Eukaryota</taxon>
        <taxon>Fungi</taxon>
        <taxon>Dikarya</taxon>
        <taxon>Ascomycota</taxon>
        <taxon>Pezizomycotina</taxon>
        <taxon>Dothideomycetes</taxon>
        <taxon>Pleosporomycetidae</taxon>
        <taxon>Pleosporales</taxon>
        <taxon>Massarineae</taxon>
        <taxon>Periconiaceae</taxon>
        <taxon>Periconia</taxon>
    </lineage>
</organism>
<dbReference type="Proteomes" id="UP000244855">
    <property type="component" value="Unassembled WGS sequence"/>
</dbReference>
<keyword evidence="1" id="KW-0472">Membrane</keyword>
<dbReference type="AlphaFoldDB" id="A0A2V1DHA3"/>